<dbReference type="InterPro" id="IPR012549">
    <property type="entry name" value="EptA-like_N"/>
</dbReference>
<dbReference type="Pfam" id="PF00884">
    <property type="entry name" value="Sulfatase"/>
    <property type="match status" value="1"/>
</dbReference>
<evidence type="ECO:0000256" key="1">
    <source>
        <dbReference type="ARBA" id="ARBA00004429"/>
    </source>
</evidence>
<keyword evidence="4 11" id="KW-0808">Transferase</keyword>
<gene>
    <name evidence="11" type="ORF">NQ491_02795</name>
</gene>
<dbReference type="Gene3D" id="3.40.720.10">
    <property type="entry name" value="Alkaline Phosphatase, subunit A"/>
    <property type="match status" value="1"/>
</dbReference>
<evidence type="ECO:0000256" key="8">
    <source>
        <dbReference type="SAM" id="Phobius"/>
    </source>
</evidence>
<sequence length="577" mass="65270">MSFDKLHKWWNRQSAIVVVYVVVMLLPNVLLAITEPYSFTTVTASLLMPGAVYLLLAVALKRPGLLMLCSFPLMVLGAFQIVLLYLFGGSIIAVDMFTNLFTTNASEAGELLGNIWPSIVFVIVLYVPLIVLAVRSLLLRDRLSVPFRRRAALGALAALILGGGMAGVSYARHPGFGIRYHIFPVNVIYNIRLSLDRWAQSNAYPETSRDFRFGVTRDSVPDGREIYVMVVGEASRAPSWSLLGYPRQTTPMLERRDGVVPFGDMLTQCNATHKSVPVILSSVSAENYNDIFEQKSIITAFKEAGFATLYISNQVPNRSLIDYFSAEADRRVDISPREGQLYTDNRPDGDMLPILRQAVASTDSSLFVVLHMYGSHMDYTKRYPKDFAFFTPDDASAVNRETKDKVRNAYDNSIRYTDYVLDQVISVLDSTDAVTALFFCSDHGEDLMDDDRNRFLHASPTPTYYQLHVASFAWFSDRYRELFPEKYRAARENCGKPATSASVFHNLADIASLRSPYVDSTQAFTSAGFVPVLRRMYLNDYNEAVEFYNSGLEPEDFEMLDKHRIEYDRNHVRTIRY</sequence>
<dbReference type="SUPFAM" id="SSF53649">
    <property type="entry name" value="Alkaline phosphatase-like"/>
    <property type="match status" value="1"/>
</dbReference>
<dbReference type="Pfam" id="PF08019">
    <property type="entry name" value="EptA_B_N"/>
    <property type="match status" value="1"/>
</dbReference>
<keyword evidence="5 8" id="KW-0812">Transmembrane</keyword>
<organism evidence="11 12">
    <name type="scientific">Alistipes ihumii AP11</name>
    <dbReference type="NCBI Taxonomy" id="1211813"/>
    <lineage>
        <taxon>Bacteria</taxon>
        <taxon>Pseudomonadati</taxon>
        <taxon>Bacteroidota</taxon>
        <taxon>Bacteroidia</taxon>
        <taxon>Bacteroidales</taxon>
        <taxon>Rikenellaceae</taxon>
        <taxon>Alistipes</taxon>
    </lineage>
</organism>
<protein>
    <submittedName>
        <fullName evidence="11">Lipid A phosphoethanolamine transferase</fullName>
    </submittedName>
</protein>
<proteinExistence type="predicted"/>
<evidence type="ECO:0000256" key="7">
    <source>
        <dbReference type="ARBA" id="ARBA00023136"/>
    </source>
</evidence>
<feature type="transmembrane region" description="Helical" evidence="8">
    <location>
        <begin position="71"/>
        <end position="94"/>
    </location>
</feature>
<dbReference type="InterPro" id="IPR058130">
    <property type="entry name" value="PEA_transf_C"/>
</dbReference>
<dbReference type="CDD" id="cd16017">
    <property type="entry name" value="LptA"/>
    <property type="match status" value="1"/>
</dbReference>
<dbReference type="InterPro" id="IPR017850">
    <property type="entry name" value="Alkaline_phosphatase_core_sf"/>
</dbReference>
<evidence type="ECO:0000256" key="3">
    <source>
        <dbReference type="ARBA" id="ARBA00022519"/>
    </source>
</evidence>
<comment type="subcellular location">
    <subcellularLocation>
        <location evidence="1">Cell inner membrane</location>
        <topology evidence="1">Multi-pass membrane protein</topology>
    </subcellularLocation>
</comment>
<dbReference type="Proteomes" id="UP001059295">
    <property type="component" value="Chromosome"/>
</dbReference>
<evidence type="ECO:0000313" key="11">
    <source>
        <dbReference type="EMBL" id="UWN57723.1"/>
    </source>
</evidence>
<dbReference type="GeneID" id="82890627"/>
<keyword evidence="6 8" id="KW-1133">Transmembrane helix</keyword>
<evidence type="ECO:0000256" key="6">
    <source>
        <dbReference type="ARBA" id="ARBA00022989"/>
    </source>
</evidence>
<reference evidence="11" key="1">
    <citation type="journal article" date="2022" name="Cell">
        <title>Design, construction, and in vivo augmentation of a complex gut microbiome.</title>
        <authorList>
            <person name="Cheng A.G."/>
            <person name="Ho P.Y."/>
            <person name="Aranda-Diaz A."/>
            <person name="Jain S."/>
            <person name="Yu F.B."/>
            <person name="Meng X."/>
            <person name="Wang M."/>
            <person name="Iakiviak M."/>
            <person name="Nagashima K."/>
            <person name="Zhao A."/>
            <person name="Murugkar P."/>
            <person name="Patil A."/>
            <person name="Atabakhsh K."/>
            <person name="Weakley A."/>
            <person name="Yan J."/>
            <person name="Brumbaugh A.R."/>
            <person name="Higginbottom S."/>
            <person name="Dimas A."/>
            <person name="Shiver A.L."/>
            <person name="Deutschbauer A."/>
            <person name="Neff N."/>
            <person name="Sonnenburg J.L."/>
            <person name="Huang K.C."/>
            <person name="Fischbach M.A."/>
        </authorList>
    </citation>
    <scope>NUCLEOTIDE SEQUENCE</scope>
    <source>
        <strain evidence="11">AP11</strain>
    </source>
</reference>
<dbReference type="PANTHER" id="PTHR30443:SF0">
    <property type="entry name" value="PHOSPHOETHANOLAMINE TRANSFERASE EPTA"/>
    <property type="match status" value="1"/>
</dbReference>
<keyword evidence="3" id="KW-0997">Cell inner membrane</keyword>
<evidence type="ECO:0000256" key="5">
    <source>
        <dbReference type="ARBA" id="ARBA00022692"/>
    </source>
</evidence>
<evidence type="ECO:0000259" key="9">
    <source>
        <dbReference type="Pfam" id="PF00884"/>
    </source>
</evidence>
<evidence type="ECO:0000256" key="2">
    <source>
        <dbReference type="ARBA" id="ARBA00022475"/>
    </source>
</evidence>
<feature type="domain" description="Sulfatase N-terminal" evidence="9">
    <location>
        <begin position="227"/>
        <end position="489"/>
    </location>
</feature>
<name>A0ABY5V1I5_9BACT</name>
<keyword evidence="2" id="KW-1003">Cell membrane</keyword>
<accession>A0ABY5V1I5</accession>
<evidence type="ECO:0000256" key="4">
    <source>
        <dbReference type="ARBA" id="ARBA00022679"/>
    </source>
</evidence>
<dbReference type="InterPro" id="IPR040423">
    <property type="entry name" value="PEA_transferase"/>
</dbReference>
<keyword evidence="7 8" id="KW-0472">Membrane</keyword>
<keyword evidence="12" id="KW-1185">Reference proteome</keyword>
<feature type="transmembrane region" description="Helical" evidence="8">
    <location>
        <begin position="39"/>
        <end position="59"/>
    </location>
</feature>
<dbReference type="GO" id="GO:0016740">
    <property type="term" value="F:transferase activity"/>
    <property type="evidence" value="ECO:0007669"/>
    <property type="project" value="UniProtKB-KW"/>
</dbReference>
<feature type="transmembrane region" description="Helical" evidence="8">
    <location>
        <begin position="151"/>
        <end position="171"/>
    </location>
</feature>
<evidence type="ECO:0000313" key="12">
    <source>
        <dbReference type="Proteomes" id="UP001059295"/>
    </source>
</evidence>
<dbReference type="EMBL" id="CP102294">
    <property type="protein sequence ID" value="UWN57723.1"/>
    <property type="molecule type" value="Genomic_DNA"/>
</dbReference>
<dbReference type="RefSeq" id="WP_259800682.1">
    <property type="nucleotide sequence ID" value="NZ_CP102294.1"/>
</dbReference>
<feature type="transmembrane region" description="Helical" evidence="8">
    <location>
        <begin position="15"/>
        <end position="33"/>
    </location>
</feature>
<evidence type="ECO:0000259" key="10">
    <source>
        <dbReference type="Pfam" id="PF08019"/>
    </source>
</evidence>
<dbReference type="InterPro" id="IPR000917">
    <property type="entry name" value="Sulfatase_N"/>
</dbReference>
<dbReference type="PANTHER" id="PTHR30443">
    <property type="entry name" value="INNER MEMBRANE PROTEIN"/>
    <property type="match status" value="1"/>
</dbReference>
<feature type="transmembrane region" description="Helical" evidence="8">
    <location>
        <begin position="114"/>
        <end position="139"/>
    </location>
</feature>
<feature type="domain" description="Phosphoethanolamine transferase N-terminal" evidence="10">
    <location>
        <begin position="91"/>
        <end position="191"/>
    </location>
</feature>